<evidence type="ECO:0000259" key="3">
    <source>
        <dbReference type="PROSITE" id="PS51677"/>
    </source>
</evidence>
<reference evidence="4 5" key="1">
    <citation type="submission" date="2013-08" db="EMBL/GenBank/DDBJ databases">
        <title>The genome sequence of Knoellia sinensis.</title>
        <authorList>
            <person name="Zhu W."/>
            <person name="Wang G."/>
        </authorList>
    </citation>
    <scope>NUCLEOTIDE SEQUENCE [LARGE SCALE GENOMIC DNA]</scope>
    <source>
        <strain evidence="4 5">KCTC 19936</strain>
    </source>
</reference>
<dbReference type="RefSeq" id="WP_035910966.1">
    <property type="nucleotide sequence ID" value="NZ_AVPJ01000001.1"/>
</dbReference>
<dbReference type="GO" id="GO:0005576">
    <property type="term" value="C:extracellular region"/>
    <property type="evidence" value="ECO:0007669"/>
    <property type="project" value="UniProtKB-SubCell"/>
</dbReference>
<dbReference type="CDD" id="cd10918">
    <property type="entry name" value="CE4_NodB_like_5s_6s"/>
    <property type="match status" value="1"/>
</dbReference>
<comment type="subcellular location">
    <subcellularLocation>
        <location evidence="1">Secreted</location>
    </subcellularLocation>
</comment>
<keyword evidence="5" id="KW-1185">Reference proteome</keyword>
<feature type="domain" description="NodB homology" evidence="3">
    <location>
        <begin position="84"/>
        <end position="273"/>
    </location>
</feature>
<dbReference type="GO" id="GO:0016810">
    <property type="term" value="F:hydrolase activity, acting on carbon-nitrogen (but not peptide) bonds"/>
    <property type="evidence" value="ECO:0007669"/>
    <property type="project" value="InterPro"/>
</dbReference>
<gene>
    <name evidence="4" type="ORF">N802_01100</name>
</gene>
<dbReference type="eggNOG" id="COG0726">
    <property type="taxonomic scope" value="Bacteria"/>
</dbReference>
<dbReference type="SUPFAM" id="SSF88713">
    <property type="entry name" value="Glycoside hydrolase/deacetylase"/>
    <property type="match status" value="1"/>
</dbReference>
<dbReference type="PANTHER" id="PTHR34216:SF3">
    <property type="entry name" value="POLY-BETA-1,6-N-ACETYL-D-GLUCOSAMINE N-DEACETYLASE"/>
    <property type="match status" value="1"/>
</dbReference>
<dbReference type="Proteomes" id="UP000030002">
    <property type="component" value="Unassembled WGS sequence"/>
</dbReference>
<dbReference type="Pfam" id="PF01522">
    <property type="entry name" value="Polysacc_deac_1"/>
    <property type="match status" value="1"/>
</dbReference>
<sequence>MPDDVQGSRLGSRGRLKQGLARLQLESAAQGATLLIYHRVGGGTADELDLPVPAFAQQVDELVRHDVVSLDTALDRLDAGDLRPSVVLTFDDGFEDVYENAWPLLRERAVPFTVYLASSFVSRPMVWEGSTAKGSAGRGMSWVQLRELVDSGLCTIGNHTHNHVPPGNLGPDELDACTEAIKQNLGVTPRHFTYPWGVRVPGMEGPLRERFRSASSGELGRNLPTTDRMRLLRVPVRQSDPAAFFAAKLAGQLGPERTYARIVRLAKSLGVRG</sequence>
<dbReference type="AlphaFoldDB" id="A0A0A0JD16"/>
<protein>
    <submittedName>
        <fullName evidence="4">Polysaccharide deacetylase</fullName>
    </submittedName>
</protein>
<keyword evidence="2" id="KW-0732">Signal</keyword>
<evidence type="ECO:0000256" key="2">
    <source>
        <dbReference type="ARBA" id="ARBA00022729"/>
    </source>
</evidence>
<dbReference type="STRING" id="1385520.N802_01100"/>
<dbReference type="EMBL" id="AVPJ01000001">
    <property type="protein sequence ID" value="KGN34709.1"/>
    <property type="molecule type" value="Genomic_DNA"/>
</dbReference>
<evidence type="ECO:0000313" key="5">
    <source>
        <dbReference type="Proteomes" id="UP000030002"/>
    </source>
</evidence>
<name>A0A0A0JD16_9MICO</name>
<evidence type="ECO:0000256" key="1">
    <source>
        <dbReference type="ARBA" id="ARBA00004613"/>
    </source>
</evidence>
<proteinExistence type="predicted"/>
<organism evidence="4 5">
    <name type="scientific">Knoellia sinensis KCTC 19936</name>
    <dbReference type="NCBI Taxonomy" id="1385520"/>
    <lineage>
        <taxon>Bacteria</taxon>
        <taxon>Bacillati</taxon>
        <taxon>Actinomycetota</taxon>
        <taxon>Actinomycetes</taxon>
        <taxon>Micrococcales</taxon>
        <taxon>Intrasporangiaceae</taxon>
        <taxon>Knoellia</taxon>
    </lineage>
</organism>
<comment type="caution">
    <text evidence="4">The sequence shown here is derived from an EMBL/GenBank/DDBJ whole genome shotgun (WGS) entry which is preliminary data.</text>
</comment>
<dbReference type="Gene3D" id="3.20.20.370">
    <property type="entry name" value="Glycoside hydrolase/deacetylase"/>
    <property type="match status" value="1"/>
</dbReference>
<dbReference type="InterPro" id="IPR051398">
    <property type="entry name" value="Polysacch_Deacetylase"/>
</dbReference>
<dbReference type="GO" id="GO:0005975">
    <property type="term" value="P:carbohydrate metabolic process"/>
    <property type="evidence" value="ECO:0007669"/>
    <property type="project" value="InterPro"/>
</dbReference>
<dbReference type="InterPro" id="IPR011330">
    <property type="entry name" value="Glyco_hydro/deAcase_b/a-brl"/>
</dbReference>
<dbReference type="PANTHER" id="PTHR34216">
    <property type="match status" value="1"/>
</dbReference>
<dbReference type="PROSITE" id="PS51677">
    <property type="entry name" value="NODB"/>
    <property type="match status" value="1"/>
</dbReference>
<dbReference type="InterPro" id="IPR002509">
    <property type="entry name" value="NODB_dom"/>
</dbReference>
<accession>A0A0A0JD16</accession>
<evidence type="ECO:0000313" key="4">
    <source>
        <dbReference type="EMBL" id="KGN34709.1"/>
    </source>
</evidence>